<sequence>MTTLETKTERFELMKWISERNAHIPMSDLAFLMGISAFEDQHDEAEPSISSTQEREAALC</sequence>
<proteinExistence type="predicted"/>
<accession>Q0EX60</accession>
<organism evidence="1 2">
    <name type="scientific">Mariprofundus ferrooxydans PV-1</name>
    <dbReference type="NCBI Taxonomy" id="314345"/>
    <lineage>
        <taxon>Bacteria</taxon>
        <taxon>Pseudomonadati</taxon>
        <taxon>Pseudomonadota</taxon>
        <taxon>Candidatius Mariprofundia</taxon>
        <taxon>Mariprofundales</taxon>
        <taxon>Mariprofundaceae</taxon>
        <taxon>Mariprofundus</taxon>
    </lineage>
</organism>
<evidence type="ECO:0000313" key="1">
    <source>
        <dbReference type="EMBL" id="EAU53814.1"/>
    </source>
</evidence>
<dbReference type="EMBL" id="AATS01000016">
    <property type="protein sequence ID" value="EAU53814.1"/>
    <property type="molecule type" value="Genomic_DNA"/>
</dbReference>
<evidence type="ECO:0000313" key="2">
    <source>
        <dbReference type="Proteomes" id="UP000005297"/>
    </source>
</evidence>
<reference evidence="1 2" key="1">
    <citation type="submission" date="2006-09" db="EMBL/GenBank/DDBJ databases">
        <authorList>
            <person name="Emerson D."/>
            <person name="Ferriera S."/>
            <person name="Johnson J."/>
            <person name="Kravitz S."/>
            <person name="Halpern A."/>
            <person name="Remington K."/>
            <person name="Beeson K."/>
            <person name="Tran B."/>
            <person name="Rogers Y.-H."/>
            <person name="Friedman R."/>
            <person name="Venter J.C."/>
        </authorList>
    </citation>
    <scope>NUCLEOTIDE SEQUENCE [LARGE SCALE GENOMIC DNA]</scope>
    <source>
        <strain evidence="1 2">PV-1</strain>
    </source>
</reference>
<dbReference type="STRING" id="314344.AL013_08685"/>
<keyword evidence="2" id="KW-1185">Reference proteome</keyword>
<dbReference type="HOGENOM" id="CLU_2936177_0_0_0"/>
<dbReference type="Proteomes" id="UP000005297">
    <property type="component" value="Unassembled WGS sequence"/>
</dbReference>
<gene>
    <name evidence="1" type="ORF">SPV1_12607</name>
</gene>
<comment type="caution">
    <text evidence="1">The sequence shown here is derived from an EMBL/GenBank/DDBJ whole genome shotgun (WGS) entry which is preliminary data.</text>
</comment>
<protein>
    <submittedName>
        <fullName evidence="1">Uncharacterized protein</fullName>
    </submittedName>
</protein>
<dbReference type="RefSeq" id="WP_009850082.1">
    <property type="nucleotide sequence ID" value="NZ_DS022294.1"/>
</dbReference>
<dbReference type="OrthoDB" id="9958209at2"/>
<name>Q0EX60_9PROT</name>
<dbReference type="AlphaFoldDB" id="Q0EX60"/>
<dbReference type="InParanoid" id="Q0EX60"/>